<dbReference type="GO" id="GO:0005886">
    <property type="term" value="C:plasma membrane"/>
    <property type="evidence" value="ECO:0007669"/>
    <property type="project" value="TreeGrafter"/>
</dbReference>
<feature type="transmembrane region" description="Helical" evidence="7">
    <location>
        <begin position="201"/>
        <end position="222"/>
    </location>
</feature>
<evidence type="ECO:0000256" key="4">
    <source>
        <dbReference type="ARBA" id="ARBA00022692"/>
    </source>
</evidence>
<dbReference type="SUPFAM" id="SSF103473">
    <property type="entry name" value="MFS general substrate transporter"/>
    <property type="match status" value="1"/>
</dbReference>
<feature type="transmembrane region" description="Helical" evidence="7">
    <location>
        <begin position="438"/>
        <end position="459"/>
    </location>
</feature>
<evidence type="ECO:0000256" key="7">
    <source>
        <dbReference type="SAM" id="Phobius"/>
    </source>
</evidence>
<feature type="transmembrane region" description="Helical" evidence="7">
    <location>
        <begin position="171"/>
        <end position="189"/>
    </location>
</feature>
<evidence type="ECO:0008006" key="9">
    <source>
        <dbReference type="Google" id="ProtNLM"/>
    </source>
</evidence>
<accession>A0AAW2HLF3</accession>
<proteinExistence type="inferred from homology"/>
<keyword evidence="3" id="KW-0813">Transport</keyword>
<name>A0AAW2HLF3_9NEOP</name>
<comment type="subcellular location">
    <subcellularLocation>
        <location evidence="1">Membrane</location>
        <topology evidence="1">Multi-pass membrane protein</topology>
    </subcellularLocation>
</comment>
<feature type="transmembrane region" description="Helical" evidence="7">
    <location>
        <begin position="108"/>
        <end position="127"/>
    </location>
</feature>
<evidence type="ECO:0000256" key="6">
    <source>
        <dbReference type="ARBA" id="ARBA00023136"/>
    </source>
</evidence>
<comment type="similarity">
    <text evidence="2">Belongs to the SLC29A/ENT transporter (TC 2.A.57) family.</text>
</comment>
<dbReference type="PANTHER" id="PTHR10332:SF10">
    <property type="entry name" value="EQUILIBRATIVE NUCLEOSIDE TRANSPORTER 4"/>
    <property type="match status" value="1"/>
</dbReference>
<dbReference type="PANTHER" id="PTHR10332">
    <property type="entry name" value="EQUILIBRATIVE NUCLEOSIDE TRANSPORTER"/>
    <property type="match status" value="1"/>
</dbReference>
<comment type="caution">
    <text evidence="8">The sequence shown here is derived from an EMBL/GenBank/DDBJ whole genome shotgun (WGS) entry which is preliminary data.</text>
</comment>
<evidence type="ECO:0000256" key="3">
    <source>
        <dbReference type="ARBA" id="ARBA00022448"/>
    </source>
</evidence>
<evidence type="ECO:0000256" key="2">
    <source>
        <dbReference type="ARBA" id="ARBA00007965"/>
    </source>
</evidence>
<dbReference type="InterPro" id="IPR036259">
    <property type="entry name" value="MFS_trans_sf"/>
</dbReference>
<feature type="transmembrane region" description="Helical" evidence="7">
    <location>
        <begin position="74"/>
        <end position="96"/>
    </location>
</feature>
<reference evidence="8" key="1">
    <citation type="journal article" date="2024" name="Gigascience">
        <title>Chromosome-level genome of the poultry shaft louse Menopon gallinae provides insight into the host-switching and adaptive evolution of parasitic lice.</title>
        <authorList>
            <person name="Xu Y."/>
            <person name="Ma L."/>
            <person name="Liu S."/>
            <person name="Liang Y."/>
            <person name="Liu Q."/>
            <person name="He Z."/>
            <person name="Tian L."/>
            <person name="Duan Y."/>
            <person name="Cai W."/>
            <person name="Li H."/>
            <person name="Song F."/>
        </authorList>
    </citation>
    <scope>NUCLEOTIDE SEQUENCE</scope>
    <source>
        <strain evidence="8">Cailab_2023a</strain>
    </source>
</reference>
<feature type="transmembrane region" description="Helical" evidence="7">
    <location>
        <begin position="343"/>
        <end position="364"/>
    </location>
</feature>
<evidence type="ECO:0000256" key="5">
    <source>
        <dbReference type="ARBA" id="ARBA00022989"/>
    </source>
</evidence>
<sequence length="579" mass="64139">MDENLSRGYIQLGKSRAAHDFRFTNGFSHLSPPVDKCNGVYFALLLAGIGFLLPYNSFTIAVDYFQARYPGTTIVFDISLVYIIMAFFAVLGNNILVETLDLNTRITFGYLLSFTTLLFVAFGELWWEIFGPNTSYTMTLIAVAVVALGCTVQQSSFYGYTSMLPSRYTQAVMAGESAAGFMVSINRIITKSVLEDARSNTMVFFILSIFLIAICFGLHQFVKKTEFVQFYVTLCKESKKIVLEPKEEIGLMDPSERNEGSTNLSRVVRLNSSSGVTSESSGGHYSSLSFANPVYEPQCSGLGPSYKVEDMVWQMEGGHSRPKGRWRGFKRGLLARWEVTKCIWPYALTIALAYFVTLCLYPGIESEITSCKFKSWMPVIIMAIFNASDLAGKMLASGSYDWSRTNMLIFAGCRIFLVPLFLLCAMPRGRPYISNENYPMFFSMVLGLTNGLIGSMPMIQAPSKVSEENRELTGNIMTLSYNIGLTGGSMVAYALHAMLGEKVNNTCQEFPSWAPEEVTQYTQSIPRVTGTEPLASTVAMLLTTKSLDIINMTVTSITNPTTSSFLNFTLNATTVATSN</sequence>
<dbReference type="GO" id="GO:0008504">
    <property type="term" value="F:monoamine transmembrane transporter activity"/>
    <property type="evidence" value="ECO:0007669"/>
    <property type="project" value="TreeGrafter"/>
</dbReference>
<dbReference type="AlphaFoldDB" id="A0AAW2HLF3"/>
<feature type="transmembrane region" description="Helical" evidence="7">
    <location>
        <begin position="479"/>
        <end position="499"/>
    </location>
</feature>
<feature type="transmembrane region" description="Helical" evidence="7">
    <location>
        <begin position="40"/>
        <end position="62"/>
    </location>
</feature>
<evidence type="ECO:0000313" key="8">
    <source>
        <dbReference type="EMBL" id="KAL0270800.1"/>
    </source>
</evidence>
<dbReference type="EMBL" id="JARGDH010000004">
    <property type="protein sequence ID" value="KAL0270800.1"/>
    <property type="molecule type" value="Genomic_DNA"/>
</dbReference>
<keyword evidence="5 7" id="KW-1133">Transmembrane helix</keyword>
<dbReference type="Pfam" id="PF01733">
    <property type="entry name" value="Nucleoside_tran"/>
    <property type="match status" value="1"/>
</dbReference>
<feature type="transmembrane region" description="Helical" evidence="7">
    <location>
        <begin position="139"/>
        <end position="159"/>
    </location>
</feature>
<organism evidence="8">
    <name type="scientific">Menopon gallinae</name>
    <name type="common">poultry shaft louse</name>
    <dbReference type="NCBI Taxonomy" id="328185"/>
    <lineage>
        <taxon>Eukaryota</taxon>
        <taxon>Metazoa</taxon>
        <taxon>Ecdysozoa</taxon>
        <taxon>Arthropoda</taxon>
        <taxon>Hexapoda</taxon>
        <taxon>Insecta</taxon>
        <taxon>Pterygota</taxon>
        <taxon>Neoptera</taxon>
        <taxon>Paraneoptera</taxon>
        <taxon>Psocodea</taxon>
        <taxon>Troctomorpha</taxon>
        <taxon>Phthiraptera</taxon>
        <taxon>Amblycera</taxon>
        <taxon>Menoponidae</taxon>
        <taxon>Menopon</taxon>
    </lineage>
</organism>
<keyword evidence="4 7" id="KW-0812">Transmembrane</keyword>
<keyword evidence="6 7" id="KW-0472">Membrane</keyword>
<dbReference type="GO" id="GO:0005337">
    <property type="term" value="F:nucleoside transmembrane transporter activity"/>
    <property type="evidence" value="ECO:0007669"/>
    <property type="project" value="InterPro"/>
</dbReference>
<evidence type="ECO:0000256" key="1">
    <source>
        <dbReference type="ARBA" id="ARBA00004141"/>
    </source>
</evidence>
<dbReference type="InterPro" id="IPR002259">
    <property type="entry name" value="Eqnu_transpt"/>
</dbReference>
<protein>
    <recommendedName>
        <fullName evidence="9">Equilibrative nucleoside transporter 4</fullName>
    </recommendedName>
</protein>
<gene>
    <name evidence="8" type="ORF">PYX00_008092</name>
</gene>
<feature type="transmembrane region" description="Helical" evidence="7">
    <location>
        <begin position="407"/>
        <end position="426"/>
    </location>
</feature>